<name>A0ABZ1UL97_9BURK</name>
<proteinExistence type="inferred from homology"/>
<dbReference type="Pfam" id="PF26002">
    <property type="entry name" value="Beta-barrel_AprE"/>
    <property type="match status" value="1"/>
</dbReference>
<evidence type="ECO:0000256" key="1">
    <source>
        <dbReference type="ARBA" id="ARBA00004377"/>
    </source>
</evidence>
<keyword evidence="8" id="KW-0472">Membrane</keyword>
<keyword evidence="6" id="KW-0812">Transmembrane</keyword>
<dbReference type="InterPro" id="IPR050739">
    <property type="entry name" value="MFP"/>
</dbReference>
<dbReference type="NCBIfam" id="TIGR01843">
    <property type="entry name" value="type_I_hlyD"/>
    <property type="match status" value="1"/>
</dbReference>
<comment type="similarity">
    <text evidence="2 9">Belongs to the membrane fusion protein (MFP) (TC 8.A.1) family.</text>
</comment>
<evidence type="ECO:0000256" key="6">
    <source>
        <dbReference type="ARBA" id="ARBA00022692"/>
    </source>
</evidence>
<evidence type="ECO:0000259" key="11">
    <source>
        <dbReference type="Pfam" id="PF26002"/>
    </source>
</evidence>
<keyword evidence="10" id="KW-0175">Coiled coil</keyword>
<dbReference type="Gene3D" id="2.40.30.170">
    <property type="match status" value="1"/>
</dbReference>
<keyword evidence="4 9" id="KW-1003">Cell membrane</keyword>
<dbReference type="PRINTS" id="PR01490">
    <property type="entry name" value="RTXTOXIND"/>
</dbReference>
<keyword evidence="3 9" id="KW-0813">Transport</keyword>
<gene>
    <name evidence="12" type="ORF">E7V67_025650</name>
</gene>
<evidence type="ECO:0000256" key="7">
    <source>
        <dbReference type="ARBA" id="ARBA00022989"/>
    </source>
</evidence>
<evidence type="ECO:0000313" key="12">
    <source>
        <dbReference type="EMBL" id="WUR13034.1"/>
    </source>
</evidence>
<protein>
    <recommendedName>
        <fullName evidence="9">Membrane fusion protein (MFP) family protein</fullName>
    </recommendedName>
</protein>
<evidence type="ECO:0000256" key="10">
    <source>
        <dbReference type="SAM" id="Coils"/>
    </source>
</evidence>
<comment type="subcellular location">
    <subcellularLocation>
        <location evidence="1 9">Cell inner membrane</location>
        <topology evidence="1 9">Single-pass membrane protein</topology>
    </subcellularLocation>
</comment>
<evidence type="ECO:0000256" key="9">
    <source>
        <dbReference type="RuleBase" id="RU365093"/>
    </source>
</evidence>
<evidence type="ECO:0000256" key="8">
    <source>
        <dbReference type="ARBA" id="ARBA00023136"/>
    </source>
</evidence>
<dbReference type="InterPro" id="IPR010129">
    <property type="entry name" value="T1SS_HlyD"/>
</dbReference>
<dbReference type="PANTHER" id="PTHR30386">
    <property type="entry name" value="MEMBRANE FUSION SUBUNIT OF EMRAB-TOLC MULTIDRUG EFFLUX PUMP"/>
    <property type="match status" value="1"/>
</dbReference>
<dbReference type="InterPro" id="IPR058982">
    <property type="entry name" value="Beta-barrel_AprE"/>
</dbReference>
<evidence type="ECO:0000256" key="2">
    <source>
        <dbReference type="ARBA" id="ARBA00009477"/>
    </source>
</evidence>
<dbReference type="PANTHER" id="PTHR30386:SF26">
    <property type="entry name" value="TRANSPORT PROTEIN COMB"/>
    <property type="match status" value="1"/>
</dbReference>
<accession>A0ABZ1UL97</accession>
<evidence type="ECO:0000256" key="5">
    <source>
        <dbReference type="ARBA" id="ARBA00022519"/>
    </source>
</evidence>
<feature type="coiled-coil region" evidence="10">
    <location>
        <begin position="117"/>
        <end position="190"/>
    </location>
</feature>
<evidence type="ECO:0000256" key="3">
    <source>
        <dbReference type="ARBA" id="ARBA00022448"/>
    </source>
</evidence>
<dbReference type="SUPFAM" id="SSF111369">
    <property type="entry name" value="HlyD-like secretion proteins"/>
    <property type="match status" value="1"/>
</dbReference>
<dbReference type="Proteomes" id="UP000321323">
    <property type="component" value="Chromosome"/>
</dbReference>
<dbReference type="Gene3D" id="2.40.50.100">
    <property type="match status" value="1"/>
</dbReference>
<keyword evidence="5 9" id="KW-0997">Cell inner membrane</keyword>
<organism evidence="12 13">
    <name type="scientific">[Empedobacter] haloabium</name>
    <dbReference type="NCBI Taxonomy" id="592317"/>
    <lineage>
        <taxon>Bacteria</taxon>
        <taxon>Pseudomonadati</taxon>
        <taxon>Pseudomonadota</taxon>
        <taxon>Betaproteobacteria</taxon>
        <taxon>Burkholderiales</taxon>
        <taxon>Oxalobacteraceae</taxon>
        <taxon>Telluria group</taxon>
        <taxon>Telluria group incertae sedis</taxon>
    </lineage>
</organism>
<evidence type="ECO:0000256" key="4">
    <source>
        <dbReference type="ARBA" id="ARBA00022475"/>
    </source>
</evidence>
<keyword evidence="7" id="KW-1133">Transmembrane helix</keyword>
<keyword evidence="13" id="KW-1185">Reference proteome</keyword>
<evidence type="ECO:0000313" key="13">
    <source>
        <dbReference type="Proteomes" id="UP000321323"/>
    </source>
</evidence>
<reference evidence="12 13" key="1">
    <citation type="journal article" date="2019" name="Int. J. Syst. Evol. Microbiol.">
        <title>The Draft Whole-Genome Sequence of the Antibiotic Producer Empedobacter haloabium ATCC 31962 Provides Indications for Its Taxonomic Reclassification.</title>
        <authorList>
            <person name="Miess H."/>
            <person name="Arlt P."/>
            <person name="Apel A.K."/>
            <person name="Weber T."/>
            <person name="Nieselt K."/>
            <person name="Hanssen F."/>
            <person name="Czemmel S."/>
            <person name="Nahnsen S."/>
            <person name="Gross H."/>
        </authorList>
    </citation>
    <scope>NUCLEOTIDE SEQUENCE [LARGE SCALE GENOMIC DNA]</scope>
    <source>
        <strain evidence="12 13">ATCC 31962</strain>
    </source>
</reference>
<sequence>MEPANKSSVKGGANARKPDVEFLPDADEIELRPLPLYARITVPVLATGLLVAALWASFSEVDQVVVADGRLVNPLPNILLQPLETSIVQRINVRQGQVVRKGEVLATLDPTFAQADEDQLRARLRSLDTQIASLTAELGGAAGRGAGADADSQLQQRLASERRANFEAQKRRIEENVARLRASLETNQRDQEVLASRLKSVAEMEAMQEKLVAQQYGARMKLLEARDRRLEVERDQLLAKNREQEIKRELAGQESELSAFSKGWRQKTLEDLLAVTRERDTLNEQVAKADRRRQMVSMVAPADAVVLEVAKLSPGSIAREAEPFFTLVPLAAELEAEVQIESLDVGYIRVGHPVHLKLDAFPYQRHGDLPGTVRTISEDAFRRENQQGGAQGAYYLSRIALQKGATLTNMTPQARLLPGMTLKAEIVVGKRTVMSYLLWPLKKSVNESIREP</sequence>
<dbReference type="EMBL" id="CP136508">
    <property type="protein sequence ID" value="WUR13034.1"/>
    <property type="molecule type" value="Genomic_DNA"/>
</dbReference>
<feature type="domain" description="AprE-like beta-barrel" evidence="11">
    <location>
        <begin position="335"/>
        <end position="428"/>
    </location>
</feature>